<name>A0A154BQS2_ANASB</name>
<sequence>MAFTQKFGITKQPALGCAYGCNGLLTEESAYLIAGSLDAVFHEVLKASPVLSTMDRLPLNGKVIIDQIHTEKDLAELAEQLNLLLGFAKC</sequence>
<reference evidence="1 2" key="1">
    <citation type="submission" date="2016-02" db="EMBL/GenBank/DDBJ databases">
        <title>Anaerosporomusa subterraneum gen. nov., sp. nov., a spore-forming obligate anaerobe isolated from saprolite.</title>
        <authorList>
            <person name="Choi J.K."/>
            <person name="Shah M."/>
            <person name="Yee N."/>
        </authorList>
    </citation>
    <scope>NUCLEOTIDE SEQUENCE [LARGE SCALE GENOMIC DNA]</scope>
    <source>
        <strain evidence="1 2">RU4</strain>
    </source>
</reference>
<protein>
    <submittedName>
        <fullName evidence="1">Uncharacterized protein</fullName>
    </submittedName>
</protein>
<evidence type="ECO:0000313" key="2">
    <source>
        <dbReference type="Proteomes" id="UP000076268"/>
    </source>
</evidence>
<keyword evidence="2" id="KW-1185">Reference proteome</keyword>
<gene>
    <name evidence="1" type="ORF">AXX12_11725</name>
</gene>
<dbReference type="RefSeq" id="WP_066243754.1">
    <property type="nucleotide sequence ID" value="NZ_LSGP01000020.1"/>
</dbReference>
<organism evidence="1 2">
    <name type="scientific">Anaerosporomusa subterranea</name>
    <dbReference type="NCBI Taxonomy" id="1794912"/>
    <lineage>
        <taxon>Bacteria</taxon>
        <taxon>Bacillati</taxon>
        <taxon>Bacillota</taxon>
        <taxon>Negativicutes</taxon>
        <taxon>Acetonemataceae</taxon>
        <taxon>Anaerosporomusa</taxon>
    </lineage>
</organism>
<comment type="caution">
    <text evidence="1">The sequence shown here is derived from an EMBL/GenBank/DDBJ whole genome shotgun (WGS) entry which is preliminary data.</text>
</comment>
<dbReference type="Proteomes" id="UP000076268">
    <property type="component" value="Unassembled WGS sequence"/>
</dbReference>
<accession>A0A154BQS2</accession>
<dbReference type="EMBL" id="LSGP01000020">
    <property type="protein sequence ID" value="KYZ75858.1"/>
    <property type="molecule type" value="Genomic_DNA"/>
</dbReference>
<dbReference type="AlphaFoldDB" id="A0A154BQS2"/>
<dbReference type="OrthoDB" id="1624239at2"/>
<proteinExistence type="predicted"/>
<evidence type="ECO:0000313" key="1">
    <source>
        <dbReference type="EMBL" id="KYZ75858.1"/>
    </source>
</evidence>